<sequence>MIQGILILLFMLVVMGLMVTRKMPTVLALFVLAVGICVIGGVPVIATDAEGNAAGFLQTVIQAGALKLGDAIMVAVFAGWLGMVMEKTKISETMIKKGAELGGDKTLIVTLVLFVVASLLFTTVNGLGTVIMIGTIVIPILVSVGADKFTATAVMLFAYCVGNNANLSNVNSIAAVIGADFDDVFKILAICAVAAFVSGVIFCVIRYRKTGKKYAFSAPVEAEEEELYQLKGVTGALAMVTPLIPLVLVIGFKFPLISAFMVSIIWACVFTSIKAGWKRTMNMLTKTLFDGFSATAPSATLMIGIGMLLLAINQPSVTESLSPLMRVITPSSTLTFVLFFAVLAPLCLYRGPLNLWGLGAGIAALMVSLNVLPINVIMGGFCAVSTMQLLCCPTNTHNVWVCSYTGEEVTSVTKRLLPWIWPVVILGILVTVVLYM</sequence>
<dbReference type="AlphaFoldDB" id="A0A9D2FPE0"/>
<proteinExistence type="predicted"/>
<feature type="transmembrane region" description="Helical" evidence="1">
    <location>
        <begin position="324"/>
        <end position="348"/>
    </location>
</feature>
<evidence type="ECO:0000313" key="2">
    <source>
        <dbReference type="EMBL" id="HIZ64548.1"/>
    </source>
</evidence>
<feature type="transmembrane region" description="Helical" evidence="1">
    <location>
        <begin position="256"/>
        <end position="277"/>
    </location>
</feature>
<feature type="transmembrane region" description="Helical" evidence="1">
    <location>
        <begin position="416"/>
        <end position="435"/>
    </location>
</feature>
<feature type="transmembrane region" description="Helical" evidence="1">
    <location>
        <begin position="106"/>
        <end position="124"/>
    </location>
</feature>
<dbReference type="EMBL" id="DXBG01000030">
    <property type="protein sequence ID" value="HIZ64548.1"/>
    <property type="molecule type" value="Genomic_DNA"/>
</dbReference>
<feature type="transmembrane region" description="Helical" evidence="1">
    <location>
        <begin position="184"/>
        <end position="207"/>
    </location>
</feature>
<feature type="transmembrane region" description="Helical" evidence="1">
    <location>
        <begin position="66"/>
        <end position="85"/>
    </location>
</feature>
<feature type="transmembrane region" description="Helical" evidence="1">
    <location>
        <begin position="355"/>
        <end position="378"/>
    </location>
</feature>
<feature type="transmembrane region" description="Helical" evidence="1">
    <location>
        <begin position="27"/>
        <end position="46"/>
    </location>
</feature>
<feature type="transmembrane region" description="Helical" evidence="1">
    <location>
        <begin position="289"/>
        <end position="312"/>
    </location>
</feature>
<evidence type="ECO:0000313" key="3">
    <source>
        <dbReference type="Proteomes" id="UP000824056"/>
    </source>
</evidence>
<protein>
    <submittedName>
        <fullName evidence="2">C4-dicarboxylate ABC transporter</fullName>
    </submittedName>
</protein>
<reference evidence="2" key="2">
    <citation type="submission" date="2021-04" db="EMBL/GenBank/DDBJ databases">
        <authorList>
            <person name="Gilroy R."/>
        </authorList>
    </citation>
    <scope>NUCLEOTIDE SEQUENCE</scope>
    <source>
        <strain evidence="2">1068</strain>
    </source>
</reference>
<keyword evidence="1" id="KW-0812">Transmembrane</keyword>
<organism evidence="2 3">
    <name type="scientific">Candidatus Blautia pullicola</name>
    <dbReference type="NCBI Taxonomy" id="2838498"/>
    <lineage>
        <taxon>Bacteria</taxon>
        <taxon>Bacillati</taxon>
        <taxon>Bacillota</taxon>
        <taxon>Clostridia</taxon>
        <taxon>Lachnospirales</taxon>
        <taxon>Lachnospiraceae</taxon>
        <taxon>Blautia</taxon>
    </lineage>
</organism>
<feature type="transmembrane region" description="Helical" evidence="1">
    <location>
        <begin position="228"/>
        <end position="250"/>
    </location>
</feature>
<accession>A0A9D2FPE0</accession>
<keyword evidence="1" id="KW-0472">Membrane</keyword>
<feature type="transmembrane region" description="Helical" evidence="1">
    <location>
        <begin position="156"/>
        <end position="178"/>
    </location>
</feature>
<feature type="transmembrane region" description="Helical" evidence="1">
    <location>
        <begin position="5"/>
        <end position="20"/>
    </location>
</feature>
<comment type="caution">
    <text evidence="2">The sequence shown here is derived from an EMBL/GenBank/DDBJ whole genome shotgun (WGS) entry which is preliminary data.</text>
</comment>
<feature type="transmembrane region" description="Helical" evidence="1">
    <location>
        <begin position="130"/>
        <end position="149"/>
    </location>
</feature>
<name>A0A9D2FPE0_9FIRM</name>
<evidence type="ECO:0000256" key="1">
    <source>
        <dbReference type="SAM" id="Phobius"/>
    </source>
</evidence>
<reference evidence="2" key="1">
    <citation type="journal article" date="2021" name="PeerJ">
        <title>Extensive microbial diversity within the chicken gut microbiome revealed by metagenomics and culture.</title>
        <authorList>
            <person name="Gilroy R."/>
            <person name="Ravi A."/>
            <person name="Getino M."/>
            <person name="Pursley I."/>
            <person name="Horton D.L."/>
            <person name="Alikhan N.F."/>
            <person name="Baker D."/>
            <person name="Gharbi K."/>
            <person name="Hall N."/>
            <person name="Watson M."/>
            <person name="Adriaenssens E.M."/>
            <person name="Foster-Nyarko E."/>
            <person name="Jarju S."/>
            <person name="Secka A."/>
            <person name="Antonio M."/>
            <person name="Oren A."/>
            <person name="Chaudhuri R.R."/>
            <person name="La Ragione R."/>
            <person name="Hildebrand F."/>
            <person name="Pallen M.J."/>
        </authorList>
    </citation>
    <scope>NUCLEOTIDE SEQUENCE</scope>
    <source>
        <strain evidence="2">1068</strain>
    </source>
</reference>
<keyword evidence="1" id="KW-1133">Transmembrane helix</keyword>
<gene>
    <name evidence="2" type="ORF">H9809_01380</name>
</gene>
<dbReference type="Proteomes" id="UP000824056">
    <property type="component" value="Unassembled WGS sequence"/>
</dbReference>